<dbReference type="PROSITE" id="PS51635">
    <property type="entry name" value="PNPLA"/>
    <property type="match status" value="1"/>
</dbReference>
<dbReference type="AlphaFoldDB" id="A0A1L5F468"/>
<dbReference type="InterPro" id="IPR050301">
    <property type="entry name" value="NTE"/>
</dbReference>
<organism evidence="7 8">
    <name type="scientific">Clostridium kluyveri</name>
    <dbReference type="NCBI Taxonomy" id="1534"/>
    <lineage>
        <taxon>Bacteria</taxon>
        <taxon>Bacillati</taxon>
        <taxon>Bacillota</taxon>
        <taxon>Clostridia</taxon>
        <taxon>Eubacteriales</taxon>
        <taxon>Clostridiaceae</taxon>
        <taxon>Clostridium</taxon>
    </lineage>
</organism>
<feature type="short sequence motif" description="GXSXG" evidence="4">
    <location>
        <begin position="37"/>
        <end position="41"/>
    </location>
</feature>
<sequence length="286" mass="33019">MENIGLVLEGGGMRGLYTTGVLDFFMEKNLYFPYVIGVSMGACNGLSYISRQKGRNKNINVNYVNDPRYLSYKNLILKKGLFGAEFIFDELPNKLEIFDIETFTRAKEKFVVAVTDCDRGEAVYFEKSECKNKDVYDVVKASSSLPFMAPVVKFRGLNLLDGGVADPIPIKKSIKDGNSKNVIILTRNKGYVKKPFKMKFLARKIYSQYKGLTDAMVYRYKKYNSTLAYIEKLEREGKVFVMRPRENLKVKRIEKDKNKLIELYNQGYKEASQCYDKLKEWIKQSN</sequence>
<dbReference type="GO" id="GO:0016787">
    <property type="term" value="F:hydrolase activity"/>
    <property type="evidence" value="ECO:0007669"/>
    <property type="project" value="UniProtKB-UniRule"/>
</dbReference>
<dbReference type="InterPro" id="IPR016035">
    <property type="entry name" value="Acyl_Trfase/lysoPLipase"/>
</dbReference>
<keyword evidence="3 4" id="KW-0443">Lipid metabolism</keyword>
<keyword evidence="1 4" id="KW-0378">Hydrolase</keyword>
<feature type="active site" description="Nucleophile" evidence="4">
    <location>
        <position position="39"/>
    </location>
</feature>
<feature type="transmembrane region" description="Helical" evidence="5">
    <location>
        <begin position="31"/>
        <end position="49"/>
    </location>
</feature>
<dbReference type="InterPro" id="IPR045943">
    <property type="entry name" value="DUF6363"/>
</dbReference>
<dbReference type="InterPro" id="IPR002641">
    <property type="entry name" value="PNPLA_dom"/>
</dbReference>
<feature type="short sequence motif" description="GXGXXG" evidence="4">
    <location>
        <begin position="10"/>
        <end position="15"/>
    </location>
</feature>
<keyword evidence="5" id="KW-0472">Membrane</keyword>
<evidence type="ECO:0000256" key="5">
    <source>
        <dbReference type="SAM" id="Phobius"/>
    </source>
</evidence>
<dbReference type="PANTHER" id="PTHR14226">
    <property type="entry name" value="NEUROPATHY TARGET ESTERASE/SWISS CHEESE D.MELANOGASTER"/>
    <property type="match status" value="1"/>
</dbReference>
<dbReference type="RefSeq" id="WP_073537452.1">
    <property type="nucleotide sequence ID" value="NZ_CP018335.1"/>
</dbReference>
<keyword evidence="2 4" id="KW-0442">Lipid degradation</keyword>
<dbReference type="GO" id="GO:0016042">
    <property type="term" value="P:lipid catabolic process"/>
    <property type="evidence" value="ECO:0007669"/>
    <property type="project" value="UniProtKB-UniRule"/>
</dbReference>
<evidence type="ECO:0000313" key="7">
    <source>
        <dbReference type="EMBL" id="APM37767.1"/>
    </source>
</evidence>
<dbReference type="Pfam" id="PF01734">
    <property type="entry name" value="Patatin"/>
    <property type="match status" value="1"/>
</dbReference>
<protein>
    <submittedName>
        <fullName evidence="7">Patatin family protein</fullName>
    </submittedName>
</protein>
<feature type="short sequence motif" description="DGA/G" evidence="4">
    <location>
        <begin position="161"/>
        <end position="163"/>
    </location>
</feature>
<dbReference type="OrthoDB" id="9802424at2"/>
<accession>A0A1L5F468</accession>
<dbReference type="CDD" id="cd07208">
    <property type="entry name" value="Pat_hypo_Ecoli_yjju_like"/>
    <property type="match status" value="1"/>
</dbReference>
<evidence type="ECO:0000313" key="8">
    <source>
        <dbReference type="Proteomes" id="UP000184604"/>
    </source>
</evidence>
<evidence type="ECO:0000256" key="4">
    <source>
        <dbReference type="PROSITE-ProRule" id="PRU01161"/>
    </source>
</evidence>
<evidence type="ECO:0000259" key="6">
    <source>
        <dbReference type="PROSITE" id="PS51635"/>
    </source>
</evidence>
<dbReference type="Proteomes" id="UP000184604">
    <property type="component" value="Chromosome"/>
</dbReference>
<dbReference type="InterPro" id="IPR037483">
    <property type="entry name" value="YjjU-like"/>
</dbReference>
<dbReference type="EMBL" id="CP018335">
    <property type="protein sequence ID" value="APM37767.1"/>
    <property type="molecule type" value="Genomic_DNA"/>
</dbReference>
<dbReference type="PANTHER" id="PTHR14226:SF25">
    <property type="entry name" value="PHOSPHOESTERASE"/>
    <property type="match status" value="1"/>
</dbReference>
<dbReference type="Gene3D" id="3.40.1090.10">
    <property type="entry name" value="Cytosolic phospholipase A2 catalytic domain"/>
    <property type="match status" value="2"/>
</dbReference>
<feature type="domain" description="PNPLA" evidence="6">
    <location>
        <begin position="6"/>
        <end position="174"/>
    </location>
</feature>
<evidence type="ECO:0000256" key="1">
    <source>
        <dbReference type="ARBA" id="ARBA00022801"/>
    </source>
</evidence>
<keyword evidence="5" id="KW-1133">Transmembrane helix</keyword>
<name>A0A1L5F468_CLOKL</name>
<reference evidence="7 8" key="1">
    <citation type="submission" date="2016-12" db="EMBL/GenBank/DDBJ databases">
        <title>Complete genome sequence of Clostridium kluyveri JZZ isolated from the pit mud of a Chinese flavor liquor-making factory.</title>
        <authorList>
            <person name="Wang Y."/>
        </authorList>
    </citation>
    <scope>NUCLEOTIDE SEQUENCE [LARGE SCALE GENOMIC DNA]</scope>
    <source>
        <strain evidence="7 8">JZZ</strain>
    </source>
</reference>
<feature type="active site" description="Proton acceptor" evidence="4">
    <location>
        <position position="161"/>
    </location>
</feature>
<evidence type="ECO:0000256" key="2">
    <source>
        <dbReference type="ARBA" id="ARBA00022963"/>
    </source>
</evidence>
<evidence type="ECO:0000256" key="3">
    <source>
        <dbReference type="ARBA" id="ARBA00023098"/>
    </source>
</evidence>
<proteinExistence type="predicted"/>
<gene>
    <name evidence="7" type="ORF">BS101_02915</name>
</gene>
<keyword evidence="5" id="KW-0812">Transmembrane</keyword>
<dbReference type="Pfam" id="PF19890">
    <property type="entry name" value="DUF6363"/>
    <property type="match status" value="1"/>
</dbReference>
<dbReference type="SUPFAM" id="SSF52151">
    <property type="entry name" value="FabD/lysophospholipase-like"/>
    <property type="match status" value="1"/>
</dbReference>